<evidence type="ECO:0000256" key="1">
    <source>
        <dbReference type="SAM" id="Coils"/>
    </source>
</evidence>
<proteinExistence type="predicted"/>
<evidence type="ECO:0000313" key="3">
    <source>
        <dbReference type="EMBL" id="GBU04253.1"/>
    </source>
</evidence>
<dbReference type="InterPro" id="IPR050639">
    <property type="entry name" value="SSR_resolvase"/>
</dbReference>
<dbReference type="Pfam" id="PF00239">
    <property type="entry name" value="Resolvase"/>
    <property type="match status" value="1"/>
</dbReference>
<dbReference type="InterPro" id="IPR011109">
    <property type="entry name" value="DNA_bind_recombinase_dom"/>
</dbReference>
<dbReference type="GO" id="GO:0000150">
    <property type="term" value="F:DNA strand exchange activity"/>
    <property type="evidence" value="ECO:0007669"/>
    <property type="project" value="InterPro"/>
</dbReference>
<dbReference type="InterPro" id="IPR006119">
    <property type="entry name" value="Resolv_N"/>
</dbReference>
<reference evidence="4 5" key="2">
    <citation type="submission" date="2019-03" db="EMBL/GenBank/DDBJ databases">
        <title>Genomic Encyclopedia of Type Strains, Phase IV (KMG-IV): sequencing the most valuable type-strain genomes for metagenomic binning, comparative biology and taxonomic classification.</title>
        <authorList>
            <person name="Goeker M."/>
        </authorList>
    </citation>
    <scope>NUCLEOTIDE SEQUENCE [LARGE SCALE GENOMIC DNA]</scope>
    <source>
        <strain evidence="4 5">DSM 103426</strain>
    </source>
</reference>
<dbReference type="Pfam" id="PF07508">
    <property type="entry name" value="Recombinase"/>
    <property type="match status" value="1"/>
</dbReference>
<dbReference type="EMBL" id="SLZV01000006">
    <property type="protein sequence ID" value="TCS68837.1"/>
    <property type="molecule type" value="Genomic_DNA"/>
</dbReference>
<organism evidence="4 5">
    <name type="scientific">Faecalimonas umbilicata</name>
    <dbReference type="NCBI Taxonomy" id="1912855"/>
    <lineage>
        <taxon>Bacteria</taxon>
        <taxon>Bacillati</taxon>
        <taxon>Bacillota</taxon>
        <taxon>Clostridia</taxon>
        <taxon>Lachnospirales</taxon>
        <taxon>Lachnospiraceae</taxon>
        <taxon>Faecalimonas</taxon>
    </lineage>
</organism>
<dbReference type="SMART" id="SM00857">
    <property type="entry name" value="Resolvase"/>
    <property type="match status" value="1"/>
</dbReference>
<protein>
    <submittedName>
        <fullName evidence="3 4">Recombinase</fullName>
    </submittedName>
</protein>
<keyword evidence="6" id="KW-1185">Reference proteome</keyword>
<evidence type="ECO:0000259" key="2">
    <source>
        <dbReference type="PROSITE" id="PS51737"/>
    </source>
</evidence>
<dbReference type="InterPro" id="IPR036162">
    <property type="entry name" value="Resolvase-like_N_sf"/>
</dbReference>
<accession>A0A4R3JSQ5</accession>
<feature type="coiled-coil region" evidence="1">
    <location>
        <begin position="430"/>
        <end position="471"/>
    </location>
</feature>
<gene>
    <name evidence="4" type="ORF">EDD74_10640</name>
    <name evidence="3" type="ORF">FAEUMB_07940</name>
</gene>
<evidence type="ECO:0000313" key="6">
    <source>
        <dbReference type="Proteomes" id="UP000702954"/>
    </source>
</evidence>
<dbReference type="SUPFAM" id="SSF53041">
    <property type="entry name" value="Resolvase-like"/>
    <property type="match status" value="1"/>
</dbReference>
<sequence>MEVRIALYMRLSMEDKENEEESNSILNQRLLLRRFVLDKFVDVKTEVMEFVDDGYSGTNFDRPSVKELLENAKEAKIDCIIVKDFSRFSRDYIEMGAYLEQIFPFLGIRFISVNDHYDSNDYIGKSAGMDTSFKYLVNDLYAKDISVKVKSTLEMKREKGIYANGSTPFGYMKSKEDCHLLEPVEPEAGIIRRIFQMTLEGDSSSKIAKLFNEEGVMTPMEYKIKRGITMMKPKGNRFLWDGSTICQMLRNDFYAGNWVYGKYETNAVGGKARLKPRSEWKIYYNHHEAIIDRETFKMVQQSRGRKKSVQKREKHPLTGKIVCGCCGKNLKIEHSLNPYFFCATRYKTDSPECVKKVNVMFIEQMILYMLQQEILKQEEVSKWQQDCAMQLRERYKSVIQKINGIDAEVKQIEEGKMEGYEKYRGKEILVDEYREILDGLRKKEEKLIREKGRLEDKLEKIKNKISEIAGEGGYVWEGCDIIELDQDVVDTFVEKVVVWDEKEVEIEWRFKGNSVL</sequence>
<evidence type="ECO:0000313" key="5">
    <source>
        <dbReference type="Proteomes" id="UP000294613"/>
    </source>
</evidence>
<dbReference type="AlphaFoldDB" id="A0A4R3JSQ5"/>
<feature type="domain" description="Recombinase" evidence="2">
    <location>
        <begin position="168"/>
        <end position="309"/>
    </location>
</feature>
<name>A0A4R3JSQ5_9FIRM</name>
<dbReference type="RefSeq" id="WP_116441220.1">
    <property type="nucleotide sequence ID" value="NZ_BHEO01000002.1"/>
</dbReference>
<keyword evidence="1" id="KW-0175">Coiled coil</keyword>
<dbReference type="Gene3D" id="3.40.50.1390">
    <property type="entry name" value="Resolvase, N-terminal catalytic domain"/>
    <property type="match status" value="1"/>
</dbReference>
<dbReference type="InterPro" id="IPR025827">
    <property type="entry name" value="Zn_ribbon_recom_dom"/>
</dbReference>
<dbReference type="InterPro" id="IPR038109">
    <property type="entry name" value="DNA_bind_recomb_sf"/>
</dbReference>
<dbReference type="EMBL" id="BHEO01000002">
    <property type="protein sequence ID" value="GBU04253.1"/>
    <property type="molecule type" value="Genomic_DNA"/>
</dbReference>
<dbReference type="Pfam" id="PF13408">
    <property type="entry name" value="Zn_ribbon_recom"/>
    <property type="match status" value="1"/>
</dbReference>
<dbReference type="Proteomes" id="UP000294613">
    <property type="component" value="Unassembled WGS sequence"/>
</dbReference>
<dbReference type="GO" id="GO:0003677">
    <property type="term" value="F:DNA binding"/>
    <property type="evidence" value="ECO:0007669"/>
    <property type="project" value="InterPro"/>
</dbReference>
<dbReference type="PANTHER" id="PTHR30461:SF23">
    <property type="entry name" value="DNA RECOMBINASE-RELATED"/>
    <property type="match status" value="1"/>
</dbReference>
<dbReference type="Gene3D" id="3.90.1750.20">
    <property type="entry name" value="Putative Large Serine Recombinase, Chain B, Domain 2"/>
    <property type="match status" value="1"/>
</dbReference>
<evidence type="ECO:0000313" key="4">
    <source>
        <dbReference type="EMBL" id="TCS68837.1"/>
    </source>
</evidence>
<dbReference type="PROSITE" id="PS51737">
    <property type="entry name" value="RECOMBINASE_DNA_BIND"/>
    <property type="match status" value="1"/>
</dbReference>
<dbReference type="Proteomes" id="UP000702954">
    <property type="component" value="Unassembled WGS sequence"/>
</dbReference>
<reference evidence="3 6" key="1">
    <citation type="journal article" date="2018" name="Int. J. Syst. Evol. Microbiol.">
        <title>Draft Genome Sequence of Faecalimonas umbilicata JCM 30896T, an Acetate-Producing Bacterium Isolated from Human Feces.</title>
        <authorList>
            <person name="Sakamoto M."/>
            <person name="Ikeyama N."/>
            <person name="Yuki M."/>
            <person name="Ohkuma M."/>
        </authorList>
    </citation>
    <scope>NUCLEOTIDE SEQUENCE [LARGE SCALE GENOMIC DNA]</scope>
    <source>
        <strain evidence="3 6">EGH7</strain>
    </source>
</reference>
<comment type="caution">
    <text evidence="4">The sequence shown here is derived from an EMBL/GenBank/DDBJ whole genome shotgun (WGS) entry which is preliminary data.</text>
</comment>
<dbReference type="PANTHER" id="PTHR30461">
    <property type="entry name" value="DNA-INVERTASE FROM LAMBDOID PROPHAGE"/>
    <property type="match status" value="1"/>
</dbReference>